<accession>A0A2G9YD74</accession>
<keyword evidence="1" id="KW-0812">Transmembrane</keyword>
<sequence length="418" mass="48586">MDLVTILAIIKEYIWLPLPFVLFWGFWESWIYYINNKYSAGLNWVILEINIPEQIEVTPKAMEQVMAGLHGIYKSQNLIEKYIQGIVPRFLSLEIVGINGEIHFLIRTEAQFRNLVEGQVYAQYPDAEIHETEDYSKLLPKIIPSKDWNLWGTEMILTKENYYPIRTYPSFKEEETEEGIIDPLASLTEIMSRLRQGEELWLQILISPITEQWHQDALNLVNKLIGKPVEKKKSFFEVSVLVQEAVAWFEAVLSALFEFTFAGAAKEDKKPDWPSMMQHLSPGEKARVEAIENKCAKIGFNSKIRFIYLARRDVFAMGNVAAFMGSFKQFNIQDLNSFRPDPKTKSSIDYLFKNRRSTHRRRKILTKYRWRSMSGYKMILNIEELASIYHFPGIYVKAPRMPRVEAKKSGPPIGLPIG</sequence>
<feature type="domain" description="DUF8128" evidence="2">
    <location>
        <begin position="55"/>
        <end position="396"/>
    </location>
</feature>
<comment type="caution">
    <text evidence="3">The sequence shown here is derived from an EMBL/GenBank/DDBJ whole genome shotgun (WGS) entry which is preliminary data.</text>
</comment>
<proteinExistence type="predicted"/>
<dbReference type="InterPro" id="IPR058441">
    <property type="entry name" value="DUF8128"/>
</dbReference>
<protein>
    <recommendedName>
        <fullName evidence="2">DUF8128 domain-containing protein</fullName>
    </recommendedName>
</protein>
<evidence type="ECO:0000259" key="2">
    <source>
        <dbReference type="Pfam" id="PF26449"/>
    </source>
</evidence>
<evidence type="ECO:0000313" key="4">
    <source>
        <dbReference type="Proteomes" id="UP000231480"/>
    </source>
</evidence>
<evidence type="ECO:0000313" key="3">
    <source>
        <dbReference type="EMBL" id="PIP17188.1"/>
    </source>
</evidence>
<evidence type="ECO:0000256" key="1">
    <source>
        <dbReference type="SAM" id="Phobius"/>
    </source>
</evidence>
<dbReference type="Pfam" id="PF26449">
    <property type="entry name" value="DUF8128"/>
    <property type="match status" value="1"/>
</dbReference>
<organism evidence="3 4">
    <name type="scientific">Candidatus Portnoybacteria bacterium CG23_combo_of_CG06-09_8_20_14_all_37_13</name>
    <dbReference type="NCBI Taxonomy" id="1974819"/>
    <lineage>
        <taxon>Bacteria</taxon>
        <taxon>Candidatus Portnoyibacteriota</taxon>
    </lineage>
</organism>
<dbReference type="AlphaFoldDB" id="A0A2G9YD74"/>
<dbReference type="Proteomes" id="UP000231480">
    <property type="component" value="Unassembled WGS sequence"/>
</dbReference>
<dbReference type="EMBL" id="PCRH01000027">
    <property type="protein sequence ID" value="PIP17188.1"/>
    <property type="molecule type" value="Genomic_DNA"/>
</dbReference>
<keyword evidence="1" id="KW-0472">Membrane</keyword>
<feature type="transmembrane region" description="Helical" evidence="1">
    <location>
        <begin position="12"/>
        <end position="33"/>
    </location>
</feature>
<gene>
    <name evidence="3" type="ORF">COX44_01240</name>
</gene>
<keyword evidence="1" id="KW-1133">Transmembrane helix</keyword>
<reference evidence="3 4" key="1">
    <citation type="submission" date="2017-09" db="EMBL/GenBank/DDBJ databases">
        <title>Depth-based differentiation of microbial function through sediment-hosted aquifers and enrichment of novel symbionts in the deep terrestrial subsurface.</title>
        <authorList>
            <person name="Probst A.J."/>
            <person name="Ladd B."/>
            <person name="Jarett J.K."/>
            <person name="Geller-Mcgrath D.E."/>
            <person name="Sieber C.M."/>
            <person name="Emerson J.B."/>
            <person name="Anantharaman K."/>
            <person name="Thomas B.C."/>
            <person name="Malmstrom R."/>
            <person name="Stieglmeier M."/>
            <person name="Klingl A."/>
            <person name="Woyke T."/>
            <person name="Ryan C.M."/>
            <person name="Banfield J.F."/>
        </authorList>
    </citation>
    <scope>NUCLEOTIDE SEQUENCE [LARGE SCALE GENOMIC DNA]</scope>
    <source>
        <strain evidence="3">CG23_combo_of_CG06-09_8_20_14_all_37_13</strain>
    </source>
</reference>
<name>A0A2G9YD74_9BACT</name>